<dbReference type="OrthoDB" id="606930at2"/>
<dbReference type="KEGG" id="pseg:D3H65_04305"/>
<dbReference type="AlphaFoldDB" id="A0A3B7MFY2"/>
<organism evidence="2 3">
    <name type="scientific">Paraflavitalea soli</name>
    <dbReference type="NCBI Taxonomy" id="2315862"/>
    <lineage>
        <taxon>Bacteria</taxon>
        <taxon>Pseudomonadati</taxon>
        <taxon>Bacteroidota</taxon>
        <taxon>Chitinophagia</taxon>
        <taxon>Chitinophagales</taxon>
        <taxon>Chitinophagaceae</taxon>
        <taxon>Paraflavitalea</taxon>
    </lineage>
</organism>
<evidence type="ECO:0000256" key="1">
    <source>
        <dbReference type="SAM" id="SignalP"/>
    </source>
</evidence>
<dbReference type="RefSeq" id="WP_119049082.1">
    <property type="nucleotide sequence ID" value="NZ_CP032157.1"/>
</dbReference>
<evidence type="ECO:0000313" key="3">
    <source>
        <dbReference type="Proteomes" id="UP000263900"/>
    </source>
</evidence>
<name>A0A3B7MFY2_9BACT</name>
<dbReference type="Proteomes" id="UP000263900">
    <property type="component" value="Chromosome"/>
</dbReference>
<feature type="signal peptide" evidence="1">
    <location>
        <begin position="1"/>
        <end position="23"/>
    </location>
</feature>
<evidence type="ECO:0008006" key="4">
    <source>
        <dbReference type="Google" id="ProtNLM"/>
    </source>
</evidence>
<dbReference type="InterPro" id="IPR008969">
    <property type="entry name" value="CarboxyPept-like_regulatory"/>
</dbReference>
<reference evidence="2 3" key="1">
    <citation type="submission" date="2018-09" db="EMBL/GenBank/DDBJ databases">
        <title>Genome sequencing of strain 6GH32-13.</title>
        <authorList>
            <person name="Weon H.-Y."/>
            <person name="Heo J."/>
            <person name="Kwon S.-W."/>
        </authorList>
    </citation>
    <scope>NUCLEOTIDE SEQUENCE [LARGE SCALE GENOMIC DNA]</scope>
    <source>
        <strain evidence="2 3">5GH32-13</strain>
    </source>
</reference>
<evidence type="ECO:0000313" key="2">
    <source>
        <dbReference type="EMBL" id="AXY73244.1"/>
    </source>
</evidence>
<dbReference type="SUPFAM" id="SSF49464">
    <property type="entry name" value="Carboxypeptidase regulatory domain-like"/>
    <property type="match status" value="1"/>
</dbReference>
<sequence>MKYKFRLSAFSILLLFINTVVLSQSKDSVATGTIRGSVKDSVLNYYLQAATVAVYRVDNKALVAYTLTNSIGEFRIAGLELKQPFLVKISFIGYETFTRIISISHEQQILDIGVIIVSKTDKLLDEVTVTAPPVRMNGDTLEFSASAFHLDKNAVAEDLLKKLPGIIIWGDGTITVNGRPINKLLVDGKPFFGGDTKVATQNIPTTAISKVQVYQEYIDPLNPYDSITAINLKLKKDYRAAYFGSVSAGAGTDKKYETAINNSVFTPRDQIAIVGQANNVNKLGNDINTLLRSGTFKGTGAHVAYQPDFNMRGINKQVSGGYLFTHDLIPAYNQFQQNRIASNSFVNKTQNNTIKQSQTISFIGKDSSLLQNSSDSTQLDVVQFNTSVGYNKKNDTDSFTLKALYRHKSLDTKNSISSESFTSQQLLNTSSQIDDNNTLEHGLSFIGAYDHHGFKNTSIRKLLNWSVLYSCSFDKTNTDRLYKVDFTDLAVAGGNLYYNRKYANKTSILRQEVDLRLGDFATWLFGESRILSRFNILFENNLKWNIENQTNIVSDGDKTSGEFIRNSYLSNTSHYKALNEKAGLKIGRVFTNMLANRYQKDMSVYLDARVQLYNERFSSAHSFQYFNNSYFSFIPSFNLGYSNYQYGEYLNRYNLNFDVTRSYPSPEQRVALVDSSQVYQIRLGNALLSPQTNYVSSIRFGHDGYRTKNSFNYGLAITGGVTKNYLTDSIVIDQSGRYIFHTVNYNDYRYIKINAQLNKAFLLGNHQFQLSIAAFLERSRRPSYLGYQNANNAAINISTITIQSDSLSLYYTYKDIFALNIAQSVSYYHSRQHGFLSGNFKNKELLTKIGAGLNMFKKASLNSNVNYNYFGLSDGLVNKYIIWNASVSYRFLKSNDIELKLSALDILNQNKGIVNFGNSFFLTHQNVNLQHQYFMATITYYPRKFGSKRTDH</sequence>
<feature type="chain" id="PRO_5017695825" description="Outer membrane protein beta-barrel domain-containing protein" evidence="1">
    <location>
        <begin position="24"/>
        <end position="952"/>
    </location>
</feature>
<protein>
    <recommendedName>
        <fullName evidence="4">Outer membrane protein beta-barrel domain-containing protein</fullName>
    </recommendedName>
</protein>
<accession>A0A3B7MFY2</accession>
<dbReference type="Pfam" id="PF13620">
    <property type="entry name" value="CarboxypepD_reg"/>
    <property type="match status" value="1"/>
</dbReference>
<proteinExistence type="predicted"/>
<dbReference type="EMBL" id="CP032157">
    <property type="protein sequence ID" value="AXY73244.1"/>
    <property type="molecule type" value="Genomic_DNA"/>
</dbReference>
<dbReference type="SUPFAM" id="SSF56935">
    <property type="entry name" value="Porins"/>
    <property type="match status" value="1"/>
</dbReference>
<keyword evidence="3" id="KW-1185">Reference proteome</keyword>
<keyword evidence="1" id="KW-0732">Signal</keyword>
<gene>
    <name evidence="2" type="ORF">D3H65_04305</name>
</gene>